<reference evidence="2 3" key="1">
    <citation type="submission" date="2020-07" db="EMBL/GenBank/DDBJ databases">
        <title>MOT database genomes.</title>
        <authorList>
            <person name="Joseph S."/>
            <person name="Aduse-Opoku J."/>
            <person name="Hashim A."/>
            <person name="Wade W."/>
            <person name="Curtis M."/>
        </authorList>
    </citation>
    <scope>NUCLEOTIDE SEQUENCE [LARGE SCALE GENOMIC DNA]</scope>
    <source>
        <strain evidence="2 3">DSM 100099</strain>
    </source>
</reference>
<keyword evidence="1" id="KW-0812">Transmembrane</keyword>
<dbReference type="Proteomes" id="UP000561011">
    <property type="component" value="Unassembled WGS sequence"/>
</dbReference>
<gene>
    <name evidence="2" type="ORF">HZZ10_04075</name>
</gene>
<name>A0A853EQ93_9MICO</name>
<keyword evidence="1" id="KW-1133">Transmembrane helix</keyword>
<dbReference type="EMBL" id="JACBYE010000006">
    <property type="protein sequence ID" value="NYS92706.1"/>
    <property type="molecule type" value="Genomic_DNA"/>
</dbReference>
<accession>A0A853EQ93</accession>
<dbReference type="RefSeq" id="WP_179912512.1">
    <property type="nucleotide sequence ID" value="NZ_JACBYE010000006.1"/>
</dbReference>
<keyword evidence="3" id="KW-1185">Reference proteome</keyword>
<evidence type="ECO:0000313" key="2">
    <source>
        <dbReference type="EMBL" id="NYS92706.1"/>
    </source>
</evidence>
<keyword evidence="1" id="KW-0472">Membrane</keyword>
<feature type="transmembrane region" description="Helical" evidence="1">
    <location>
        <begin position="202"/>
        <end position="219"/>
    </location>
</feature>
<organism evidence="2 3">
    <name type="scientific">Sanguibacter inulinus</name>
    <dbReference type="NCBI Taxonomy" id="60922"/>
    <lineage>
        <taxon>Bacteria</taxon>
        <taxon>Bacillati</taxon>
        <taxon>Actinomycetota</taxon>
        <taxon>Actinomycetes</taxon>
        <taxon>Micrococcales</taxon>
        <taxon>Sanguibacteraceae</taxon>
        <taxon>Sanguibacter</taxon>
    </lineage>
</organism>
<dbReference type="AlphaFoldDB" id="A0A853EQ93"/>
<feature type="transmembrane region" description="Helical" evidence="1">
    <location>
        <begin position="176"/>
        <end position="196"/>
    </location>
</feature>
<proteinExistence type="predicted"/>
<feature type="transmembrane region" description="Helical" evidence="1">
    <location>
        <begin position="6"/>
        <end position="30"/>
    </location>
</feature>
<protein>
    <recommendedName>
        <fullName evidence="4">Tight adherence protein B</fullName>
    </recommendedName>
</protein>
<evidence type="ECO:0000256" key="1">
    <source>
        <dbReference type="SAM" id="Phobius"/>
    </source>
</evidence>
<comment type="caution">
    <text evidence="2">The sequence shown here is derived from an EMBL/GenBank/DDBJ whole genome shotgun (WGS) entry which is preliminary data.</text>
</comment>
<sequence length="237" mass="24119">MSAALWFPGLADGAVGVLLAAAVVLATGSVPVRGRGSLRPTTPVRRARRALGRTLRPTVGRLRGGLSRRRGETGRVQVVITQVAGLVRSGMPPDLAWASVDIGTTADGMPRADDLVGLTHDSSQAHAVVAACRLAHEIGSPVAPVLDSIVSTLVTAAESAADREAALAAPRSTARLLLWLPVVGAGLATVLGASPLRLLLDGGPAALAPVAGGLMLVLGQAWSRRLVRSAAADGDDR</sequence>
<evidence type="ECO:0008006" key="4">
    <source>
        <dbReference type="Google" id="ProtNLM"/>
    </source>
</evidence>
<evidence type="ECO:0000313" key="3">
    <source>
        <dbReference type="Proteomes" id="UP000561011"/>
    </source>
</evidence>